<dbReference type="PANTHER" id="PTHR35394">
    <property type="entry name" value="DUF3176 DOMAIN-CONTAINING PROTEIN"/>
    <property type="match status" value="1"/>
</dbReference>
<protein>
    <submittedName>
        <fullName evidence="3 4">Uncharacterized protein</fullName>
    </submittedName>
</protein>
<dbReference type="PANTHER" id="PTHR35394:SF5">
    <property type="entry name" value="DUF3176 DOMAIN-CONTAINING PROTEIN"/>
    <property type="match status" value="1"/>
</dbReference>
<feature type="transmembrane region" description="Helical" evidence="2">
    <location>
        <begin position="255"/>
        <end position="277"/>
    </location>
</feature>
<reference evidence="5" key="1">
    <citation type="submission" date="2010-07" db="EMBL/GenBank/DDBJ databases">
        <title>The genome sequence of Gaeumannomyces graminis var. tritici strain R3-111a-1.</title>
        <authorList>
            <consortium name="The Broad Institute Genome Sequencing Platform"/>
            <person name="Ma L.-J."/>
            <person name="Dead R."/>
            <person name="Young S."/>
            <person name="Zeng Q."/>
            <person name="Koehrsen M."/>
            <person name="Alvarado L."/>
            <person name="Berlin A."/>
            <person name="Chapman S.B."/>
            <person name="Chen Z."/>
            <person name="Freedman E."/>
            <person name="Gellesch M."/>
            <person name="Goldberg J."/>
            <person name="Griggs A."/>
            <person name="Gujja S."/>
            <person name="Heilman E.R."/>
            <person name="Heiman D."/>
            <person name="Hepburn T."/>
            <person name="Howarth C."/>
            <person name="Jen D."/>
            <person name="Larson L."/>
            <person name="Mehta T."/>
            <person name="Neiman D."/>
            <person name="Pearson M."/>
            <person name="Roberts A."/>
            <person name="Saif S."/>
            <person name="Shea T."/>
            <person name="Shenoy N."/>
            <person name="Sisk P."/>
            <person name="Stolte C."/>
            <person name="Sykes S."/>
            <person name="Walk T."/>
            <person name="White J."/>
            <person name="Yandava C."/>
            <person name="Haas B."/>
            <person name="Nusbaum C."/>
            <person name="Birren B."/>
        </authorList>
    </citation>
    <scope>NUCLEOTIDE SEQUENCE [LARGE SCALE GENOMIC DNA]</scope>
    <source>
        <strain evidence="5">R3-111a-1</strain>
    </source>
</reference>
<keyword evidence="5" id="KW-1185">Reference proteome</keyword>
<dbReference type="AlphaFoldDB" id="J3NHN3"/>
<feature type="region of interest" description="Disordered" evidence="1">
    <location>
        <begin position="173"/>
        <end position="195"/>
    </location>
</feature>
<feature type="region of interest" description="Disordered" evidence="1">
    <location>
        <begin position="572"/>
        <end position="592"/>
    </location>
</feature>
<feature type="compositionally biased region" description="Low complexity" evidence="1">
    <location>
        <begin position="576"/>
        <end position="587"/>
    </location>
</feature>
<evidence type="ECO:0000256" key="2">
    <source>
        <dbReference type="SAM" id="Phobius"/>
    </source>
</evidence>
<keyword evidence="2" id="KW-0812">Transmembrane</keyword>
<evidence type="ECO:0000313" key="4">
    <source>
        <dbReference type="EnsemblFungi" id="EJT80776"/>
    </source>
</evidence>
<organism evidence="3">
    <name type="scientific">Gaeumannomyces tritici (strain R3-111a-1)</name>
    <name type="common">Wheat and barley take-all root rot fungus</name>
    <name type="synonym">Gaeumannomyces graminis var. tritici</name>
    <dbReference type="NCBI Taxonomy" id="644352"/>
    <lineage>
        <taxon>Eukaryota</taxon>
        <taxon>Fungi</taxon>
        <taxon>Dikarya</taxon>
        <taxon>Ascomycota</taxon>
        <taxon>Pezizomycotina</taxon>
        <taxon>Sordariomycetes</taxon>
        <taxon>Sordariomycetidae</taxon>
        <taxon>Magnaporthales</taxon>
        <taxon>Magnaporthaceae</taxon>
        <taxon>Gaeumannomyces</taxon>
    </lineage>
</organism>
<feature type="region of interest" description="Disordered" evidence="1">
    <location>
        <begin position="130"/>
        <end position="161"/>
    </location>
</feature>
<reference evidence="3" key="2">
    <citation type="submission" date="2010-07" db="EMBL/GenBank/DDBJ databases">
        <authorList>
            <consortium name="The Broad Institute Genome Sequencing Platform"/>
            <consortium name="Broad Institute Genome Sequencing Center for Infectious Disease"/>
            <person name="Ma L.-J."/>
            <person name="Dead R."/>
            <person name="Young S."/>
            <person name="Zeng Q."/>
            <person name="Koehrsen M."/>
            <person name="Alvarado L."/>
            <person name="Berlin A."/>
            <person name="Chapman S.B."/>
            <person name="Chen Z."/>
            <person name="Freedman E."/>
            <person name="Gellesch M."/>
            <person name="Goldberg J."/>
            <person name="Griggs A."/>
            <person name="Gujja S."/>
            <person name="Heilman E.R."/>
            <person name="Heiman D."/>
            <person name="Hepburn T."/>
            <person name="Howarth C."/>
            <person name="Jen D."/>
            <person name="Larson L."/>
            <person name="Mehta T."/>
            <person name="Neiman D."/>
            <person name="Pearson M."/>
            <person name="Roberts A."/>
            <person name="Saif S."/>
            <person name="Shea T."/>
            <person name="Shenoy N."/>
            <person name="Sisk P."/>
            <person name="Stolte C."/>
            <person name="Sykes S."/>
            <person name="Walk T."/>
            <person name="White J."/>
            <person name="Yandava C."/>
            <person name="Haas B."/>
            <person name="Nusbaum C."/>
            <person name="Birren B."/>
        </authorList>
    </citation>
    <scope>NUCLEOTIDE SEQUENCE</scope>
    <source>
        <strain evidence="3">R3-111a-1</strain>
    </source>
</reference>
<proteinExistence type="predicted"/>
<dbReference type="Pfam" id="PF11374">
    <property type="entry name" value="DUF3176"/>
    <property type="match status" value="1"/>
</dbReference>
<reference evidence="3" key="3">
    <citation type="submission" date="2010-09" db="EMBL/GenBank/DDBJ databases">
        <title>Annotation of Gaeumannomyces graminis var. tritici R3-111a-1.</title>
        <authorList>
            <consortium name="The Broad Institute Genome Sequencing Platform"/>
            <person name="Ma L.-J."/>
            <person name="Dead R."/>
            <person name="Young S.K."/>
            <person name="Zeng Q."/>
            <person name="Gargeya S."/>
            <person name="Fitzgerald M."/>
            <person name="Haas B."/>
            <person name="Abouelleil A."/>
            <person name="Alvarado L."/>
            <person name="Arachchi H.M."/>
            <person name="Berlin A."/>
            <person name="Brown A."/>
            <person name="Chapman S.B."/>
            <person name="Chen Z."/>
            <person name="Dunbar C."/>
            <person name="Freedman E."/>
            <person name="Gearin G."/>
            <person name="Gellesch M."/>
            <person name="Goldberg J."/>
            <person name="Griggs A."/>
            <person name="Gujja S."/>
            <person name="Heiman D."/>
            <person name="Howarth C."/>
            <person name="Larson L."/>
            <person name="Lui A."/>
            <person name="MacDonald P.J.P."/>
            <person name="Mehta T."/>
            <person name="Montmayeur A."/>
            <person name="Murphy C."/>
            <person name="Neiman D."/>
            <person name="Pearson M."/>
            <person name="Priest M."/>
            <person name="Roberts A."/>
            <person name="Saif S."/>
            <person name="Shea T."/>
            <person name="Shenoy N."/>
            <person name="Sisk P."/>
            <person name="Stolte C."/>
            <person name="Sykes S."/>
            <person name="Yandava C."/>
            <person name="Wortman J."/>
            <person name="Nusbaum C."/>
            <person name="Birren B."/>
        </authorList>
    </citation>
    <scope>NUCLEOTIDE SEQUENCE</scope>
    <source>
        <strain evidence="3">R3-111a-1</strain>
    </source>
</reference>
<dbReference type="HOGENOM" id="CLU_390820_0_0_1"/>
<dbReference type="Proteomes" id="UP000006039">
    <property type="component" value="Unassembled WGS sequence"/>
</dbReference>
<evidence type="ECO:0000313" key="3">
    <source>
        <dbReference type="EMBL" id="EJT80776.1"/>
    </source>
</evidence>
<keyword evidence="2" id="KW-0472">Membrane</keyword>
<feature type="compositionally biased region" description="Basic and acidic residues" evidence="1">
    <location>
        <begin position="1"/>
        <end position="10"/>
    </location>
</feature>
<evidence type="ECO:0000313" key="5">
    <source>
        <dbReference type="Proteomes" id="UP000006039"/>
    </source>
</evidence>
<sequence length="801" mass="85611">MSQYPHKEEEASPVSPLTPTLSLAEGAFDRNPEFRPLPSPLGVSAVPYVTRPDPVQVPRAPDHVGASRTVQTWGLERDSPDVTPEQNPGHQGVLDTYFYPGHGQVQQQQHQQQYYPNSTLQAAPPTIYTNNLPYQPNNSPYQRYPSPQQNEKDGWIDDKSPYDGKLPSYAGTWDMLGGVSPTQPPPPPGVSQEYSGKPPVGTWAYLRRDGWFYEVAALIFSAACVGAMVGVLAAIKDRPVREWTAVTVITPNAVVSLLSTLCKAALLAAVASCIGQLKWLHFGSEPRRLADLEVFDGASRGPAGSLVMFFHGSTRSSVAAVGALLTIVALVADPFSQQIIAVTTRRVVAPAGVAFFSSSTFYDSGATVRQQRSFKPEARTVDANMYGAILDGIFSAAPPTTEFECSTSNCSWPGTYGFLGVVSSCANVTLETPAVCNGSATAGDTACSYTTPSGIVINARQYREGSLLHSTILKSVVAPSNSAAQPASIVKYAVWKSTPDGWLAGAFEITECSLEFAAIYYAGVTVTNNELAVGASAAFALSGSDQPENDVSGRSQPMFRFTPDLGVVLTERRGSRSNSSSSEGVNGWPAGDAQWRQSLSPMTMGVGLSDLAEARRLLRDHVFTASLEDPMPTDPARERGIARMVLNSVDPAELSRRVAHAMTERIRRGGPGNGVLAPAQATRDTKPEPGVAYGGTAFWEIRWEWLSLLPSLVVCSAALLAATVLLTARREGKEKAPGAGAAPRWKSSSLGLLFSSVHGLDAGRVEAAKSSSAALEHMSRSVWVRKWGKNEFTGVQQQTGG</sequence>
<dbReference type="STRING" id="644352.J3NHN3"/>
<reference evidence="4" key="5">
    <citation type="submission" date="2018-04" db="UniProtKB">
        <authorList>
            <consortium name="EnsemblFungi"/>
        </authorList>
    </citation>
    <scope>IDENTIFICATION</scope>
    <source>
        <strain evidence="4">R3-111a-1</strain>
    </source>
</reference>
<dbReference type="InterPro" id="IPR021514">
    <property type="entry name" value="DUF3176"/>
</dbReference>
<dbReference type="eggNOG" id="ENOG502SNDZ">
    <property type="taxonomic scope" value="Eukaryota"/>
</dbReference>
<dbReference type="EMBL" id="GL385395">
    <property type="protein sequence ID" value="EJT80776.1"/>
    <property type="molecule type" value="Genomic_DNA"/>
</dbReference>
<dbReference type="VEuPathDB" id="FungiDB:GGTG_00770"/>
<dbReference type="GeneID" id="20341228"/>
<evidence type="ECO:0000256" key="1">
    <source>
        <dbReference type="SAM" id="MobiDB-lite"/>
    </source>
</evidence>
<feature type="compositionally biased region" description="Polar residues" evidence="1">
    <location>
        <begin position="130"/>
        <end position="149"/>
    </location>
</feature>
<accession>J3NHN3</accession>
<feature type="region of interest" description="Disordered" evidence="1">
    <location>
        <begin position="667"/>
        <end position="688"/>
    </location>
</feature>
<dbReference type="OrthoDB" id="5376804at2759"/>
<dbReference type="RefSeq" id="XP_009216785.1">
    <property type="nucleotide sequence ID" value="XM_009218521.1"/>
</dbReference>
<feature type="region of interest" description="Disordered" evidence="1">
    <location>
        <begin position="1"/>
        <end position="41"/>
    </location>
</feature>
<feature type="transmembrane region" description="Helical" evidence="2">
    <location>
        <begin position="211"/>
        <end position="235"/>
    </location>
</feature>
<keyword evidence="2" id="KW-1133">Transmembrane helix</keyword>
<name>J3NHN3_GAET3</name>
<dbReference type="EnsemblFungi" id="EJT80776">
    <property type="protein sequence ID" value="EJT80776"/>
    <property type="gene ID" value="GGTG_00770"/>
</dbReference>
<feature type="compositionally biased region" description="Basic and acidic residues" evidence="1">
    <location>
        <begin position="150"/>
        <end position="161"/>
    </location>
</feature>
<gene>
    <name evidence="4" type="primary">20341228</name>
    <name evidence="3" type="ORF">GGTG_00770</name>
</gene>
<reference evidence="4" key="4">
    <citation type="journal article" date="2015" name="G3 (Bethesda)">
        <title>Genome sequences of three phytopathogenic species of the Magnaporthaceae family of fungi.</title>
        <authorList>
            <person name="Okagaki L.H."/>
            <person name="Nunes C.C."/>
            <person name="Sailsbery J."/>
            <person name="Clay B."/>
            <person name="Brown D."/>
            <person name="John T."/>
            <person name="Oh Y."/>
            <person name="Young N."/>
            <person name="Fitzgerald M."/>
            <person name="Haas B.J."/>
            <person name="Zeng Q."/>
            <person name="Young S."/>
            <person name="Adiconis X."/>
            <person name="Fan L."/>
            <person name="Levin J.Z."/>
            <person name="Mitchell T.K."/>
            <person name="Okubara P.A."/>
            <person name="Farman M.L."/>
            <person name="Kohn L.M."/>
            <person name="Birren B."/>
            <person name="Ma L.-J."/>
            <person name="Dean R.A."/>
        </authorList>
    </citation>
    <scope>NUCLEOTIDE SEQUENCE</scope>
    <source>
        <strain evidence="4">R3-111a-1</strain>
    </source>
</reference>